<comment type="subcellular location">
    <subcellularLocation>
        <location evidence="2">Golgi apparatus membrane</location>
        <topology evidence="2">Single-pass type I membrane protein</topology>
    </subcellularLocation>
</comment>
<name>A0ABR2ELA3_9ROSI</name>
<comment type="similarity">
    <text evidence="3">Belongs to the KISH family.</text>
</comment>
<dbReference type="PROSITE" id="PS51367">
    <property type="entry name" value="THAUMATIN_2"/>
    <property type="match status" value="1"/>
</dbReference>
<dbReference type="Pfam" id="PF06842">
    <property type="entry name" value="DUF1242"/>
    <property type="match status" value="1"/>
</dbReference>
<evidence type="ECO:0000256" key="7">
    <source>
        <dbReference type="ARBA" id="ARBA00023034"/>
    </source>
</evidence>
<dbReference type="InterPro" id="IPR001938">
    <property type="entry name" value="Thaumatin"/>
</dbReference>
<evidence type="ECO:0000256" key="5">
    <source>
        <dbReference type="ARBA" id="ARBA00022729"/>
    </source>
</evidence>
<comment type="caution">
    <text evidence="9">The sequence shown here is derived from an EMBL/GenBank/DDBJ whole genome shotgun (WGS) entry which is preliminary data.</text>
</comment>
<evidence type="ECO:0000256" key="6">
    <source>
        <dbReference type="ARBA" id="ARBA00022989"/>
    </source>
</evidence>
<dbReference type="Proteomes" id="UP001472677">
    <property type="component" value="Unassembled WGS sequence"/>
</dbReference>
<dbReference type="InterPro" id="IPR009653">
    <property type="entry name" value="Ksh1"/>
</dbReference>
<keyword evidence="8" id="KW-0472">Membrane</keyword>
<dbReference type="SMART" id="SM00205">
    <property type="entry name" value="THN"/>
    <property type="match status" value="1"/>
</dbReference>
<evidence type="ECO:0000256" key="4">
    <source>
        <dbReference type="ARBA" id="ARBA00022692"/>
    </source>
</evidence>
<keyword evidence="10" id="KW-1185">Reference proteome</keyword>
<keyword evidence="6" id="KW-1133">Transmembrane helix</keyword>
<comment type="function">
    <text evidence="1">Involved in the early part of the secretory pathway.</text>
</comment>
<evidence type="ECO:0000256" key="3">
    <source>
        <dbReference type="ARBA" id="ARBA00008961"/>
    </source>
</evidence>
<dbReference type="SUPFAM" id="SSF49870">
    <property type="entry name" value="Osmotin, thaumatin-like protein"/>
    <property type="match status" value="1"/>
</dbReference>
<evidence type="ECO:0000256" key="2">
    <source>
        <dbReference type="ARBA" id="ARBA00004614"/>
    </source>
</evidence>
<dbReference type="InterPro" id="IPR037176">
    <property type="entry name" value="Osmotin/thaumatin-like_sf"/>
</dbReference>
<evidence type="ECO:0008006" key="11">
    <source>
        <dbReference type="Google" id="ProtNLM"/>
    </source>
</evidence>
<keyword evidence="7" id="KW-0333">Golgi apparatus</keyword>
<gene>
    <name evidence="9" type="ORF">V6N12_049017</name>
</gene>
<accession>A0ABR2ELA3</accession>
<dbReference type="Gene3D" id="2.60.110.10">
    <property type="entry name" value="Thaumatin"/>
    <property type="match status" value="1"/>
</dbReference>
<evidence type="ECO:0000313" key="9">
    <source>
        <dbReference type="EMBL" id="KAK8561962.1"/>
    </source>
</evidence>
<keyword evidence="4" id="KW-0812">Transmembrane</keyword>
<dbReference type="Pfam" id="PF00314">
    <property type="entry name" value="Thaumatin"/>
    <property type="match status" value="1"/>
</dbReference>
<dbReference type="PANTHER" id="PTHR31048">
    <property type="entry name" value="OS03G0233200 PROTEIN"/>
    <property type="match status" value="1"/>
</dbReference>
<evidence type="ECO:0000256" key="1">
    <source>
        <dbReference type="ARBA" id="ARBA00002154"/>
    </source>
</evidence>
<organism evidence="9 10">
    <name type="scientific">Hibiscus sabdariffa</name>
    <name type="common">roselle</name>
    <dbReference type="NCBI Taxonomy" id="183260"/>
    <lineage>
        <taxon>Eukaryota</taxon>
        <taxon>Viridiplantae</taxon>
        <taxon>Streptophyta</taxon>
        <taxon>Embryophyta</taxon>
        <taxon>Tracheophyta</taxon>
        <taxon>Spermatophyta</taxon>
        <taxon>Magnoliopsida</taxon>
        <taxon>eudicotyledons</taxon>
        <taxon>Gunneridae</taxon>
        <taxon>Pentapetalae</taxon>
        <taxon>rosids</taxon>
        <taxon>malvids</taxon>
        <taxon>Malvales</taxon>
        <taxon>Malvaceae</taxon>
        <taxon>Malvoideae</taxon>
        <taxon>Hibiscus</taxon>
    </lineage>
</organism>
<keyword evidence="5" id="KW-0732">Signal</keyword>
<evidence type="ECO:0000313" key="10">
    <source>
        <dbReference type="Proteomes" id="UP001472677"/>
    </source>
</evidence>
<evidence type="ECO:0000256" key="8">
    <source>
        <dbReference type="ARBA" id="ARBA00023136"/>
    </source>
</evidence>
<reference evidence="9 10" key="1">
    <citation type="journal article" date="2024" name="G3 (Bethesda)">
        <title>Genome assembly of Hibiscus sabdariffa L. provides insights into metabolisms of medicinal natural products.</title>
        <authorList>
            <person name="Kim T."/>
        </authorList>
    </citation>
    <scope>NUCLEOTIDE SEQUENCE [LARGE SCALE GENOMIC DNA]</scope>
    <source>
        <strain evidence="9">TK-2024</strain>
        <tissue evidence="9">Old leaves</tissue>
    </source>
</reference>
<dbReference type="EMBL" id="JBBPBM010000013">
    <property type="protein sequence ID" value="KAK8561962.1"/>
    <property type="molecule type" value="Genomic_DNA"/>
</dbReference>
<protein>
    <recommendedName>
        <fullName evidence="11">Thaumatin-like protein</fullName>
    </recommendedName>
</protein>
<proteinExistence type="inferred from homology"/>
<sequence length="193" mass="20703">MSSLFIFHSFLKAVLLGICTCTYLKMKFPAILEQRTGFRGFFWKAAIIGAKLSTFTLNNNYPSSVWPAILTSSGPPLSITGIELPLKASSFLDVSATWSGHIWARNQCANVNGKFQCQTGDCASSQIPCNDVGGIPPVTLAEFTLAANNVHVLPSTNLSIVAPGLMAYSYAYDDTIALASCTGGANYLITFFP</sequence>